<reference evidence="1 2" key="1">
    <citation type="journal article" date="2006" name="Nature">
        <title>Global trends of whole-genome duplications revealed by the ciliate Paramecium tetraurelia.</title>
        <authorList>
            <consortium name="Genoscope"/>
            <person name="Aury J.-M."/>
            <person name="Jaillon O."/>
            <person name="Duret L."/>
            <person name="Noel B."/>
            <person name="Jubin C."/>
            <person name="Porcel B.M."/>
            <person name="Segurens B."/>
            <person name="Daubin V."/>
            <person name="Anthouard V."/>
            <person name="Aiach N."/>
            <person name="Arnaiz O."/>
            <person name="Billaut A."/>
            <person name="Beisson J."/>
            <person name="Blanc I."/>
            <person name="Bouhouche K."/>
            <person name="Camara F."/>
            <person name="Duharcourt S."/>
            <person name="Guigo R."/>
            <person name="Gogendeau D."/>
            <person name="Katinka M."/>
            <person name="Keller A.-M."/>
            <person name="Kissmehl R."/>
            <person name="Klotz C."/>
            <person name="Koll F."/>
            <person name="Le Moue A."/>
            <person name="Lepere C."/>
            <person name="Malinsky S."/>
            <person name="Nowacki M."/>
            <person name="Nowak J.K."/>
            <person name="Plattner H."/>
            <person name="Poulain J."/>
            <person name="Ruiz F."/>
            <person name="Serrano V."/>
            <person name="Zagulski M."/>
            <person name="Dessen P."/>
            <person name="Betermier M."/>
            <person name="Weissenbach J."/>
            <person name="Scarpelli C."/>
            <person name="Schachter V."/>
            <person name="Sperling L."/>
            <person name="Meyer E."/>
            <person name="Cohen J."/>
            <person name="Wincker P."/>
        </authorList>
    </citation>
    <scope>NUCLEOTIDE SEQUENCE [LARGE SCALE GENOMIC DNA]</scope>
    <source>
        <strain evidence="1 2">Stock d4-2</strain>
    </source>
</reference>
<dbReference type="InParanoid" id="A0C525"/>
<protein>
    <recommendedName>
        <fullName evidence="3">Transposase IS30-like HTH domain-containing protein</fullName>
    </recommendedName>
</protein>
<evidence type="ECO:0000313" key="2">
    <source>
        <dbReference type="Proteomes" id="UP000000600"/>
    </source>
</evidence>
<dbReference type="EMBL" id="CT868041">
    <property type="protein sequence ID" value="CAK65892.1"/>
    <property type="molecule type" value="Genomic_DNA"/>
</dbReference>
<evidence type="ECO:0000313" key="1">
    <source>
        <dbReference type="EMBL" id="CAK65892.1"/>
    </source>
</evidence>
<dbReference type="GeneID" id="5019074"/>
<dbReference type="AlphaFoldDB" id="A0C525"/>
<name>A0C525_PARTE</name>
<gene>
    <name evidence="1" type="ORF">GSPATT00006391001</name>
</gene>
<dbReference type="Proteomes" id="UP000000600">
    <property type="component" value="Unassembled WGS sequence"/>
</dbReference>
<dbReference type="RefSeq" id="XP_001433289.1">
    <property type="nucleotide sequence ID" value="XM_001433252.1"/>
</dbReference>
<proteinExistence type="predicted"/>
<keyword evidence="2" id="KW-1185">Reference proteome</keyword>
<organism evidence="1 2">
    <name type="scientific">Paramecium tetraurelia</name>
    <dbReference type="NCBI Taxonomy" id="5888"/>
    <lineage>
        <taxon>Eukaryota</taxon>
        <taxon>Sar</taxon>
        <taxon>Alveolata</taxon>
        <taxon>Ciliophora</taxon>
        <taxon>Intramacronucleata</taxon>
        <taxon>Oligohymenophorea</taxon>
        <taxon>Peniculida</taxon>
        <taxon>Parameciidae</taxon>
        <taxon>Paramecium</taxon>
    </lineage>
</organism>
<evidence type="ECO:0008006" key="3">
    <source>
        <dbReference type="Google" id="ProtNLM"/>
    </source>
</evidence>
<sequence length="146" mass="17567">MMKQNTKLNRIGMVYNLNSIEERKQIMELKSQGRNSREIAEIMNKKIKSIQSVKSEERKSEYKEFQQRMISLVLDHFKDQIMIDMTDKKRLSKQIRKFINQTLPSKQNSELRQLIPQSRKASNQRRIKEKIYIDYSFLVIIKIKQS</sequence>
<dbReference type="KEGG" id="ptm:GSPATT00006391001"/>
<accession>A0C525</accession>
<dbReference type="OMA" id="QRMISLV"/>
<dbReference type="OrthoDB" id="10405686at2759"/>
<dbReference type="HOGENOM" id="CLU_1781028_0_0_1"/>